<evidence type="ECO:0000313" key="2">
    <source>
        <dbReference type="Proteomes" id="UP000595038"/>
    </source>
</evidence>
<protein>
    <submittedName>
        <fullName evidence="1">Uncharacterized protein</fullName>
    </submittedName>
</protein>
<evidence type="ECO:0000313" key="1">
    <source>
        <dbReference type="EMBL" id="QPR72502.1"/>
    </source>
</evidence>
<reference evidence="1 2" key="1">
    <citation type="submission" date="2020-12" db="EMBL/GenBank/DDBJ databases">
        <title>FDA dAtabase for Regulatory Grade micrObial Sequences (FDA-ARGOS): Supporting development and validation of Infectious Disease Dx tests.</title>
        <authorList>
            <person name="Nelson B."/>
            <person name="Plummer A."/>
            <person name="Tallon L."/>
            <person name="Sadzewicz L."/>
            <person name="Zhao X."/>
            <person name="Boylan J."/>
            <person name="Ott S."/>
            <person name="Bowen H."/>
            <person name="Vavikolanu K."/>
            <person name="Mehta A."/>
            <person name="Aluvathingal J."/>
            <person name="Nadendla S."/>
            <person name="Myers T."/>
            <person name="Yan Y."/>
            <person name="Sichtig H."/>
        </authorList>
    </citation>
    <scope>NUCLEOTIDE SEQUENCE [LARGE SCALE GENOMIC DNA]</scope>
    <source>
        <strain evidence="1 2">FDAARGOS_923</strain>
    </source>
</reference>
<dbReference type="AlphaFoldDB" id="A0AB37GTY4"/>
<organism evidence="1 2">
    <name type="scientific">Bacillus licheniformis</name>
    <dbReference type="NCBI Taxonomy" id="1402"/>
    <lineage>
        <taxon>Bacteria</taxon>
        <taxon>Bacillati</taxon>
        <taxon>Bacillota</taxon>
        <taxon>Bacilli</taxon>
        <taxon>Bacillales</taxon>
        <taxon>Bacillaceae</taxon>
        <taxon>Bacillus</taxon>
    </lineage>
</organism>
<proteinExistence type="predicted"/>
<dbReference type="EMBL" id="CP065647">
    <property type="protein sequence ID" value="QPR72502.1"/>
    <property type="molecule type" value="Genomic_DNA"/>
</dbReference>
<dbReference type="Proteomes" id="UP000595038">
    <property type="component" value="Chromosome"/>
</dbReference>
<accession>A0AB37GTY4</accession>
<gene>
    <name evidence="1" type="ORF">I6G80_22290</name>
</gene>
<name>A0AB37GTY4_BACLI</name>
<dbReference type="RefSeq" id="WP_017474989.1">
    <property type="nucleotide sequence ID" value="NZ_CAMFKN010000005.1"/>
</dbReference>
<sequence length="49" mass="5633">MTLATKNHIENYLDRNLTEEEIEIMKLAYKNGYGVGCDKGIKQALKMDK</sequence>